<dbReference type="Gene3D" id="3.40.50.300">
    <property type="entry name" value="P-loop containing nucleotide triphosphate hydrolases"/>
    <property type="match status" value="1"/>
</dbReference>
<evidence type="ECO:0000256" key="5">
    <source>
        <dbReference type="ARBA" id="ARBA00022840"/>
    </source>
</evidence>
<protein>
    <recommendedName>
        <fullName evidence="1">sulfate adenylyltransferase</fullName>
        <ecNumber evidence="1">2.7.7.4</ecNumber>
    </recommendedName>
</protein>
<dbReference type="GO" id="GO:0006790">
    <property type="term" value="P:sulfur compound metabolic process"/>
    <property type="evidence" value="ECO:0007669"/>
    <property type="project" value="InterPro"/>
</dbReference>
<dbReference type="GO" id="GO:0005524">
    <property type="term" value="F:ATP binding"/>
    <property type="evidence" value="ECO:0007669"/>
    <property type="project" value="UniProtKB-KW"/>
</dbReference>
<dbReference type="InterPro" id="IPR044138">
    <property type="entry name" value="CysN_II"/>
</dbReference>
<dbReference type="Proteomes" id="UP000536534">
    <property type="component" value="Unassembled WGS sequence"/>
</dbReference>
<dbReference type="SUPFAM" id="SSF52540">
    <property type="entry name" value="P-loop containing nucleoside triphosphate hydrolases"/>
    <property type="match status" value="1"/>
</dbReference>
<dbReference type="InterPro" id="IPR011779">
    <property type="entry name" value="SO4_adenylTrfase_lsu"/>
</dbReference>
<dbReference type="GO" id="GO:0003924">
    <property type="term" value="F:GTPase activity"/>
    <property type="evidence" value="ECO:0007669"/>
    <property type="project" value="InterPro"/>
</dbReference>
<proteinExistence type="predicted"/>
<dbReference type="AlphaFoldDB" id="A0A7X7R763"/>
<evidence type="ECO:0000256" key="4">
    <source>
        <dbReference type="ARBA" id="ARBA00022741"/>
    </source>
</evidence>
<name>A0A7X7R763_9RHOO</name>
<keyword evidence="3 8" id="KW-0548">Nucleotidyltransferase</keyword>
<dbReference type="CDD" id="cd04095">
    <property type="entry name" value="CysN_NoDQ_III"/>
    <property type="match status" value="1"/>
</dbReference>
<dbReference type="InterPro" id="IPR054696">
    <property type="entry name" value="GTP-eEF1A_C"/>
</dbReference>
<keyword evidence="2 8" id="KW-0808">Transferase</keyword>
<evidence type="ECO:0000313" key="9">
    <source>
        <dbReference type="Proteomes" id="UP000536534"/>
    </source>
</evidence>
<dbReference type="InterPro" id="IPR044139">
    <property type="entry name" value="CysN_NoDQ_III"/>
</dbReference>
<dbReference type="Pfam" id="PF00009">
    <property type="entry name" value="GTP_EFTU"/>
    <property type="match status" value="1"/>
</dbReference>
<dbReference type="EMBL" id="JAAYYV010000088">
    <property type="protein sequence ID" value="NLF53427.1"/>
    <property type="molecule type" value="Genomic_DNA"/>
</dbReference>
<evidence type="ECO:0000259" key="7">
    <source>
        <dbReference type="PROSITE" id="PS51722"/>
    </source>
</evidence>
<evidence type="ECO:0000313" key="8">
    <source>
        <dbReference type="EMBL" id="NLF53427.1"/>
    </source>
</evidence>
<evidence type="ECO:0000256" key="6">
    <source>
        <dbReference type="ARBA" id="ARBA00023134"/>
    </source>
</evidence>
<evidence type="ECO:0000256" key="2">
    <source>
        <dbReference type="ARBA" id="ARBA00022679"/>
    </source>
</evidence>
<dbReference type="InterPro" id="IPR027417">
    <property type="entry name" value="P-loop_NTPase"/>
</dbReference>
<comment type="caution">
    <text evidence="8">The sequence shown here is derived from an EMBL/GenBank/DDBJ whole genome shotgun (WGS) entry which is preliminary data.</text>
</comment>
<dbReference type="GO" id="GO:0004781">
    <property type="term" value="F:sulfate adenylyltransferase (ATP) activity"/>
    <property type="evidence" value="ECO:0007669"/>
    <property type="project" value="UniProtKB-EC"/>
</dbReference>
<dbReference type="PROSITE" id="PS51722">
    <property type="entry name" value="G_TR_2"/>
    <property type="match status" value="1"/>
</dbReference>
<organism evidence="8 9">
    <name type="scientific">Thauera phenolivorans</name>
    <dbReference type="NCBI Taxonomy" id="1792543"/>
    <lineage>
        <taxon>Bacteria</taxon>
        <taxon>Pseudomonadati</taxon>
        <taxon>Pseudomonadota</taxon>
        <taxon>Betaproteobacteria</taxon>
        <taxon>Rhodocyclales</taxon>
        <taxon>Zoogloeaceae</taxon>
        <taxon>Thauera</taxon>
    </lineage>
</organism>
<evidence type="ECO:0000256" key="3">
    <source>
        <dbReference type="ARBA" id="ARBA00022695"/>
    </source>
</evidence>
<keyword evidence="5" id="KW-0067">ATP-binding</keyword>
<keyword evidence="4" id="KW-0547">Nucleotide-binding</keyword>
<dbReference type="PANTHER" id="PTHR23115">
    <property type="entry name" value="TRANSLATION FACTOR"/>
    <property type="match status" value="1"/>
</dbReference>
<dbReference type="SUPFAM" id="SSF50465">
    <property type="entry name" value="EF-Tu/eEF-1alpha/eIF2-gamma C-terminal domain"/>
    <property type="match status" value="1"/>
</dbReference>
<accession>A0A7X7R763</accession>
<dbReference type="CDD" id="cd03695">
    <property type="entry name" value="CysN_NodQ_II"/>
    <property type="match status" value="1"/>
</dbReference>
<gene>
    <name evidence="8" type="ORF">GX576_03320</name>
</gene>
<feature type="non-terminal residue" evidence="8">
    <location>
        <position position="1"/>
    </location>
</feature>
<dbReference type="InterPro" id="IPR000795">
    <property type="entry name" value="T_Tr_GTP-bd_dom"/>
</dbReference>
<dbReference type="EC" id="2.7.7.4" evidence="1"/>
<dbReference type="InterPro" id="IPR009000">
    <property type="entry name" value="Transl_B-barrel_sf"/>
</dbReference>
<keyword evidence="6" id="KW-0342">GTP-binding</keyword>
<sequence length="338" mass="37014">TGRRKYIIADAPGHEQYTRNMVTAASTANLAIILVDARKGVQVQTRRHSYLASLVGIPHLIVAVNKMDLVDYDQASFERIKADYLAFAGQLGIRDVRFIPLSALNGDMIVDRGERLGWYQGPTLLEILESAPAAHTERAENFRFPVQFVCRPHDSANPELHDYRGFMGRVESGEITVGDAVTVLPSGASSRVKAIELGGVPLPKAIHEQSVTLLLEDEIDISRGDIIVKSAEAPEPVKQIDATVCWLSETPLSPARTYLVRHTTREVKARLAKIDYRLELNTLAHEPASGLAMNDIARVTLKLAQPIVADRYADNRATGAFIIIDESTNNTVGAGMIG</sequence>
<evidence type="ECO:0000256" key="1">
    <source>
        <dbReference type="ARBA" id="ARBA00012391"/>
    </source>
</evidence>
<reference evidence="8 9" key="1">
    <citation type="journal article" date="2020" name="Biotechnol. Biofuels">
        <title>New insights from the biogas microbiome by comprehensive genome-resolved metagenomics of nearly 1600 species originating from multiple anaerobic digesters.</title>
        <authorList>
            <person name="Campanaro S."/>
            <person name="Treu L."/>
            <person name="Rodriguez-R L.M."/>
            <person name="Kovalovszki A."/>
            <person name="Ziels R.M."/>
            <person name="Maus I."/>
            <person name="Zhu X."/>
            <person name="Kougias P.G."/>
            <person name="Basile A."/>
            <person name="Luo G."/>
            <person name="Schluter A."/>
            <person name="Konstantinidis K.T."/>
            <person name="Angelidaki I."/>
        </authorList>
    </citation>
    <scope>NUCLEOTIDE SEQUENCE [LARGE SCALE GENOMIC DNA]</scope>
    <source>
        <strain evidence="8">AS06rmzACSIP_256</strain>
    </source>
</reference>
<feature type="domain" description="Tr-type G" evidence="7">
    <location>
        <begin position="1"/>
        <end position="140"/>
    </location>
</feature>
<dbReference type="NCBIfam" id="TIGR02034">
    <property type="entry name" value="CysN"/>
    <property type="match status" value="1"/>
</dbReference>
<dbReference type="InterPro" id="IPR009001">
    <property type="entry name" value="Transl_elong_EF1A/Init_IF2_C"/>
</dbReference>
<dbReference type="Pfam" id="PF22594">
    <property type="entry name" value="GTP-eEF1A_C"/>
    <property type="match status" value="1"/>
</dbReference>
<dbReference type="Gene3D" id="2.40.30.10">
    <property type="entry name" value="Translation factors"/>
    <property type="match status" value="2"/>
</dbReference>
<dbReference type="GO" id="GO:0005525">
    <property type="term" value="F:GTP binding"/>
    <property type="evidence" value="ECO:0007669"/>
    <property type="project" value="UniProtKB-KW"/>
</dbReference>
<dbReference type="InterPro" id="IPR050100">
    <property type="entry name" value="TRAFAC_GTPase_members"/>
</dbReference>
<dbReference type="SUPFAM" id="SSF50447">
    <property type="entry name" value="Translation proteins"/>
    <property type="match status" value="1"/>
</dbReference>